<dbReference type="EMBL" id="FMYP01000012">
    <property type="protein sequence ID" value="SDB96155.1"/>
    <property type="molecule type" value="Genomic_DNA"/>
</dbReference>
<sequence>MGVPLGIGISISRSLGVFNKIFVVAKYVHIIISIFDARCVTFNWSKLWMLTLGVGIVFAFC</sequence>
<dbReference type="AlphaFoldDB" id="A0A1G6HQL6"/>
<dbReference type="Proteomes" id="UP000199452">
    <property type="component" value="Unassembled WGS sequence"/>
</dbReference>
<name>A0A1G6HQL6_9BACT</name>
<dbReference type="STRING" id="1640674.SAMN05216323_101251"/>
<evidence type="ECO:0000313" key="1">
    <source>
        <dbReference type="EMBL" id="SDB96155.1"/>
    </source>
</evidence>
<reference evidence="1 2" key="1">
    <citation type="submission" date="2016-09" db="EMBL/GenBank/DDBJ databases">
        <authorList>
            <person name="Capua I."/>
            <person name="De Benedictis P."/>
            <person name="Joannis T."/>
            <person name="Lombin L.H."/>
            <person name="Cattoli G."/>
        </authorList>
    </citation>
    <scope>NUCLEOTIDE SEQUENCE [LARGE SCALE GENOMIC DNA]</scope>
    <source>
        <strain evidence="1 2">A7P-90m</strain>
    </source>
</reference>
<keyword evidence="2" id="KW-1185">Reference proteome</keyword>
<organism evidence="1 2">
    <name type="scientific">Williamwhitmania taraxaci</name>
    <dbReference type="NCBI Taxonomy" id="1640674"/>
    <lineage>
        <taxon>Bacteria</taxon>
        <taxon>Pseudomonadati</taxon>
        <taxon>Bacteroidota</taxon>
        <taxon>Bacteroidia</taxon>
        <taxon>Bacteroidales</taxon>
        <taxon>Williamwhitmaniaceae</taxon>
        <taxon>Williamwhitmania</taxon>
    </lineage>
</organism>
<evidence type="ECO:0000313" key="2">
    <source>
        <dbReference type="Proteomes" id="UP000199452"/>
    </source>
</evidence>
<protein>
    <submittedName>
        <fullName evidence="1">Uncharacterized protein</fullName>
    </submittedName>
</protein>
<accession>A0A1G6HQL6</accession>
<proteinExistence type="predicted"/>
<gene>
    <name evidence="1" type="ORF">SAMN05216323_101251</name>
</gene>